<dbReference type="Proteomes" id="UP001501257">
    <property type="component" value="Unassembled WGS sequence"/>
</dbReference>
<evidence type="ECO:0000313" key="2">
    <source>
        <dbReference type="Proteomes" id="UP001501257"/>
    </source>
</evidence>
<comment type="caution">
    <text evidence="1">The sequence shown here is derived from an EMBL/GenBank/DDBJ whole genome shotgun (WGS) entry which is preliminary data.</text>
</comment>
<dbReference type="EMBL" id="BAABLK010000027">
    <property type="protein sequence ID" value="GAA5227149.1"/>
    <property type="molecule type" value="Genomic_DNA"/>
</dbReference>
<proteinExistence type="predicted"/>
<reference evidence="2" key="1">
    <citation type="journal article" date="2019" name="Int. J. Syst. Evol. Microbiol.">
        <title>The Global Catalogue of Microorganisms (GCM) 10K type strain sequencing project: providing services to taxonomists for standard genome sequencing and annotation.</title>
        <authorList>
            <consortium name="The Broad Institute Genomics Platform"/>
            <consortium name="The Broad Institute Genome Sequencing Center for Infectious Disease"/>
            <person name="Wu L."/>
            <person name="Ma J."/>
        </authorList>
    </citation>
    <scope>NUCLEOTIDE SEQUENCE [LARGE SCALE GENOMIC DNA]</scope>
    <source>
        <strain evidence="2">JCM 18952</strain>
    </source>
</reference>
<evidence type="ECO:0000313" key="1">
    <source>
        <dbReference type="EMBL" id="GAA5227149.1"/>
    </source>
</evidence>
<keyword evidence="2" id="KW-1185">Reference proteome</keyword>
<accession>A0ABP9TJZ7</accession>
<dbReference type="RefSeq" id="WP_210101610.1">
    <property type="nucleotide sequence ID" value="NZ_BAABLK010000027.1"/>
</dbReference>
<protein>
    <submittedName>
        <fullName evidence="1">Uncharacterized protein</fullName>
    </submittedName>
</protein>
<organism evidence="1 2">
    <name type="scientific">Paeniglutamicibacter antarcticus</name>
    <dbReference type="NCBI Taxonomy" id="494023"/>
    <lineage>
        <taxon>Bacteria</taxon>
        <taxon>Bacillati</taxon>
        <taxon>Actinomycetota</taxon>
        <taxon>Actinomycetes</taxon>
        <taxon>Micrococcales</taxon>
        <taxon>Micrococcaceae</taxon>
        <taxon>Paeniglutamicibacter</taxon>
    </lineage>
</organism>
<name>A0ABP9TJZ7_9MICC</name>
<sequence>MIHLKQDSDGNVRMPKRFPRTVDITVTFADGTQEVVKGSTMNEHYDAALANYRLQNNLDAKGFSRSPATNIHRKNAVGFVPVSPGLSE</sequence>
<gene>
    <name evidence="1" type="ORF">GCM10025778_16820</name>
</gene>